<dbReference type="InterPro" id="IPR015897">
    <property type="entry name" value="CHK_kinase-like"/>
</dbReference>
<dbReference type="InterPro" id="IPR004119">
    <property type="entry name" value="EcKL"/>
</dbReference>
<dbReference type="Gene3D" id="3.90.1200.10">
    <property type="match status" value="1"/>
</dbReference>
<feature type="domain" description="CHK kinase-like" evidence="1">
    <location>
        <begin position="27"/>
        <end position="220"/>
    </location>
</feature>
<evidence type="ECO:0000259" key="1">
    <source>
        <dbReference type="SMART" id="SM00587"/>
    </source>
</evidence>
<dbReference type="Pfam" id="PF02958">
    <property type="entry name" value="EcKL"/>
    <property type="match status" value="1"/>
</dbReference>
<reference evidence="2" key="1">
    <citation type="journal article" date="2023" name="IScience">
        <title>Live-bearing cockroach genome reveals convergent evolutionary mechanisms linked to viviparity in insects and beyond.</title>
        <authorList>
            <person name="Fouks B."/>
            <person name="Harrison M.C."/>
            <person name="Mikhailova A.A."/>
            <person name="Marchal E."/>
            <person name="English S."/>
            <person name="Carruthers M."/>
            <person name="Jennings E.C."/>
            <person name="Chiamaka E.L."/>
            <person name="Frigard R.A."/>
            <person name="Pippel M."/>
            <person name="Attardo G.M."/>
            <person name="Benoit J.B."/>
            <person name="Bornberg-Bauer E."/>
            <person name="Tobe S.S."/>
        </authorList>
    </citation>
    <scope>NUCLEOTIDE SEQUENCE</scope>
    <source>
        <strain evidence="2">Stay&amp;Tobe</strain>
    </source>
</reference>
<protein>
    <recommendedName>
        <fullName evidence="1">CHK kinase-like domain-containing protein</fullName>
    </recommendedName>
</protein>
<dbReference type="SUPFAM" id="SSF56112">
    <property type="entry name" value="Protein kinase-like (PK-like)"/>
    <property type="match status" value="1"/>
</dbReference>
<keyword evidence="3" id="KW-1185">Reference proteome</keyword>
<organism evidence="2 3">
    <name type="scientific">Diploptera punctata</name>
    <name type="common">Pacific beetle cockroach</name>
    <dbReference type="NCBI Taxonomy" id="6984"/>
    <lineage>
        <taxon>Eukaryota</taxon>
        <taxon>Metazoa</taxon>
        <taxon>Ecdysozoa</taxon>
        <taxon>Arthropoda</taxon>
        <taxon>Hexapoda</taxon>
        <taxon>Insecta</taxon>
        <taxon>Pterygota</taxon>
        <taxon>Neoptera</taxon>
        <taxon>Polyneoptera</taxon>
        <taxon>Dictyoptera</taxon>
        <taxon>Blattodea</taxon>
        <taxon>Blaberoidea</taxon>
        <taxon>Blaberidae</taxon>
        <taxon>Diplopterinae</taxon>
        <taxon>Diploptera</taxon>
    </lineage>
</organism>
<dbReference type="InterPro" id="IPR011009">
    <property type="entry name" value="Kinase-like_dom_sf"/>
</dbReference>
<evidence type="ECO:0000313" key="2">
    <source>
        <dbReference type="EMBL" id="KAJ9596202.1"/>
    </source>
</evidence>
<gene>
    <name evidence="2" type="ORF">L9F63_027177</name>
</gene>
<dbReference type="PANTHER" id="PTHR11012:SF56">
    <property type="entry name" value="CHK KINASE-LIKE DOMAIN-CONTAINING PROTEIN-RELATED"/>
    <property type="match status" value="1"/>
</dbReference>
<accession>A0AAD8ENL6</accession>
<dbReference type="SMART" id="SM00587">
    <property type="entry name" value="CHK"/>
    <property type="match status" value="1"/>
</dbReference>
<dbReference type="Proteomes" id="UP001233999">
    <property type="component" value="Unassembled WGS sequence"/>
</dbReference>
<dbReference type="EMBL" id="JASPKZ010002151">
    <property type="protein sequence ID" value="KAJ9596202.1"/>
    <property type="molecule type" value="Genomic_DNA"/>
</dbReference>
<name>A0AAD8ENL6_DIPPU</name>
<proteinExistence type="predicted"/>
<dbReference type="PANTHER" id="PTHR11012">
    <property type="entry name" value="PROTEIN KINASE-LIKE DOMAIN-CONTAINING"/>
    <property type="match status" value="1"/>
</dbReference>
<sequence>MNKMLEECHHLAPECYYASVEPPTPAIVLEDLTEKSFKVPELLRKLDMKHCQLVMNKLAVFHAASAVFISKYPQQLQNFKSSIYVDINLGSPRANFPPLIRKLVETIVKLPEYKERFYEKLSRFAEEVVDVFLEGVALDEDEFNVLAHEDLWINNIMFQYKGDCEEPIDVRFIDYQMCSWGSPGIDIQRFVLCLGSQDVLQQYDNLVEEYYRVLRDTLHNLGCLYLCPTRDVLDAQVDRRAKFGVLHGIICRIDLSEDQRVLTEESREDIIAFLNFIENRKWF</sequence>
<reference evidence="2" key="2">
    <citation type="submission" date="2023-05" db="EMBL/GenBank/DDBJ databases">
        <authorList>
            <person name="Fouks B."/>
        </authorList>
    </citation>
    <scope>NUCLEOTIDE SEQUENCE</scope>
    <source>
        <strain evidence="2">Stay&amp;Tobe</strain>
        <tissue evidence="2">Testes</tissue>
    </source>
</reference>
<comment type="caution">
    <text evidence="2">The sequence shown here is derived from an EMBL/GenBank/DDBJ whole genome shotgun (WGS) entry which is preliminary data.</text>
</comment>
<evidence type="ECO:0000313" key="3">
    <source>
        <dbReference type="Proteomes" id="UP001233999"/>
    </source>
</evidence>
<dbReference type="AlphaFoldDB" id="A0AAD8ENL6"/>